<dbReference type="EMBL" id="CM032190">
    <property type="protein sequence ID" value="KAG7086823.1"/>
    <property type="molecule type" value="Genomic_DNA"/>
</dbReference>
<reference evidence="1" key="1">
    <citation type="journal article" date="2021" name="Genome Biol. Evol.">
        <title>The assembled and annotated genome of the fairy-ring fungus Marasmius oreades.</title>
        <authorList>
            <person name="Hiltunen M."/>
            <person name="Ament-Velasquez S.L."/>
            <person name="Johannesson H."/>
        </authorList>
    </citation>
    <scope>NUCLEOTIDE SEQUENCE</scope>
    <source>
        <strain evidence="1">03SP1</strain>
    </source>
</reference>
<evidence type="ECO:0000313" key="2">
    <source>
        <dbReference type="Proteomes" id="UP001049176"/>
    </source>
</evidence>
<name>A0A9P7ULV5_9AGAR</name>
<dbReference type="Proteomes" id="UP001049176">
    <property type="component" value="Chromosome 10"/>
</dbReference>
<comment type="caution">
    <text evidence="1">The sequence shown here is derived from an EMBL/GenBank/DDBJ whole genome shotgun (WGS) entry which is preliminary data.</text>
</comment>
<proteinExistence type="predicted"/>
<evidence type="ECO:0000313" key="1">
    <source>
        <dbReference type="EMBL" id="KAG7086823.1"/>
    </source>
</evidence>
<dbReference type="RefSeq" id="XP_043003294.1">
    <property type="nucleotide sequence ID" value="XM_043159689.1"/>
</dbReference>
<gene>
    <name evidence="1" type="ORF">E1B28_002744</name>
</gene>
<protein>
    <submittedName>
        <fullName evidence="1">Uncharacterized protein</fullName>
    </submittedName>
</protein>
<dbReference type="AlphaFoldDB" id="A0A9P7ULV5"/>
<keyword evidence="2" id="KW-1185">Reference proteome</keyword>
<dbReference type="OrthoDB" id="2340858at2759"/>
<dbReference type="KEGG" id="more:E1B28_002744"/>
<accession>A0A9P7ULV5</accession>
<sequence length="378" mass="42135">MDEDLQILITGQAGTGKTVALWYLIRRIIRETDQPLVYVENQITYVFYDGTVFYGSTNSACASEELPRSKTELATLLVFLNLDRMNGSLSDDLHTQIVLPLWTKDELVKCFEVTPRNTKFLNTLHESFDEHGNAKAGVDQNIASRFRSALEQARLQADTHPGPLDRTSKLSVLIDVATAKFGPLVRDVFAAIVDASRVEAKLDDALMSLNLDHLATAVTSTANPFLPGTSHWIILVAADGEQIHKVAVNPELRITIRSTEIANRAMRRLRQHQLETERIVHACVKLFSLQCARWLAGWLFKGVALRFLVTSQQGIPLVRMVPTDPTNTSNPTFTTPNDLDIVRNATLPFERSKFPLTQAAGRTSKQAFICSPTSVTHR</sequence>
<organism evidence="1 2">
    <name type="scientific">Marasmius oreades</name>
    <name type="common">fairy-ring Marasmius</name>
    <dbReference type="NCBI Taxonomy" id="181124"/>
    <lineage>
        <taxon>Eukaryota</taxon>
        <taxon>Fungi</taxon>
        <taxon>Dikarya</taxon>
        <taxon>Basidiomycota</taxon>
        <taxon>Agaricomycotina</taxon>
        <taxon>Agaricomycetes</taxon>
        <taxon>Agaricomycetidae</taxon>
        <taxon>Agaricales</taxon>
        <taxon>Marasmiineae</taxon>
        <taxon>Marasmiaceae</taxon>
        <taxon>Marasmius</taxon>
    </lineage>
</organism>
<dbReference type="GeneID" id="66071820"/>